<dbReference type="EMBL" id="AMZH03010278">
    <property type="protein sequence ID" value="RRT55050.1"/>
    <property type="molecule type" value="Genomic_DNA"/>
</dbReference>
<evidence type="ECO:0000313" key="3">
    <source>
        <dbReference type="EMBL" id="RZR74107.1"/>
    </source>
</evidence>
<dbReference type="Proteomes" id="UP000290560">
    <property type="component" value="Unassembled WGS sequence"/>
</dbReference>
<protein>
    <submittedName>
        <fullName evidence="2">Uncharacterized protein</fullName>
    </submittedName>
</protein>
<accession>A0A426YTI8</accession>
<dbReference type="Proteomes" id="UP000287651">
    <property type="component" value="Unassembled WGS sequence"/>
</dbReference>
<evidence type="ECO:0000313" key="2">
    <source>
        <dbReference type="EMBL" id="RRT55050.1"/>
    </source>
</evidence>
<reference evidence="2" key="3">
    <citation type="submission" date="2018-09" db="EMBL/GenBank/DDBJ databases">
        <authorList>
            <person name="Harrison J."/>
            <person name="Moore K.A."/>
            <person name="Paszkiewicz K."/>
            <person name="Jones T."/>
            <person name="Grant M."/>
            <person name="Ambacheew D."/>
            <person name="Muzemil S."/>
            <person name="Studholme D."/>
        </authorList>
    </citation>
    <scope>NUCLEOTIDE SEQUENCE</scope>
</reference>
<reference evidence="2 4" key="1">
    <citation type="journal article" date="2014" name="Agronomy (Basel)">
        <title>A Draft Genome Sequence for Ensete ventricosum, the Drought-Tolerant Tree Against Hunger.</title>
        <authorList>
            <person name="Harrison J."/>
            <person name="Moore K.A."/>
            <person name="Paszkiewicz K."/>
            <person name="Jones T."/>
            <person name="Grant M."/>
            <person name="Ambacheew D."/>
            <person name="Muzemil S."/>
            <person name="Studholme D.J."/>
        </authorList>
    </citation>
    <scope>NUCLEOTIDE SEQUENCE [LARGE SCALE GENOMIC DNA]</scope>
</reference>
<reference evidence="3" key="2">
    <citation type="journal article" date="2018" name="Data Brief">
        <title>Genome sequence data from 17 accessions of Ensete ventricosum, a staple food crop for millions in Ethiopia.</title>
        <authorList>
            <person name="Yemataw Z."/>
            <person name="Muzemil S."/>
            <person name="Ambachew D."/>
            <person name="Tripathi L."/>
            <person name="Tesfaye K."/>
            <person name="Chala A."/>
            <person name="Farbos A."/>
            <person name="O'Neill P."/>
            <person name="Moore K."/>
            <person name="Grant M."/>
            <person name="Studholme D.J."/>
        </authorList>
    </citation>
    <scope>NUCLEOTIDE SEQUENCE [LARGE SCALE GENOMIC DNA]</scope>
    <source>
        <tissue evidence="3">Leaf</tissue>
    </source>
</reference>
<dbReference type="EMBL" id="KV876116">
    <property type="protein sequence ID" value="RZR74107.1"/>
    <property type="molecule type" value="Genomic_DNA"/>
</dbReference>
<feature type="region of interest" description="Disordered" evidence="1">
    <location>
        <begin position="95"/>
        <end position="142"/>
    </location>
</feature>
<sequence length="142" mass="16785">VKGIVTDIGEDMHCQFLEVIRILVDSYTTSGSQIRGACFSCIYRCSFLVNNAIEKVLCLTCRRERFLVVAAIRFMRTIVSYKVWTCILIPTGVSKMQKRKEHMRVEEEDLRERRKEEKEATEKEEGGGRRTKKQWRKRRKYT</sequence>
<name>A0A426YTI8_ENSVE</name>
<evidence type="ECO:0000256" key="1">
    <source>
        <dbReference type="SAM" id="MobiDB-lite"/>
    </source>
</evidence>
<organism evidence="2 4">
    <name type="scientific">Ensete ventricosum</name>
    <name type="common">Abyssinian banana</name>
    <name type="synonym">Musa ensete</name>
    <dbReference type="NCBI Taxonomy" id="4639"/>
    <lineage>
        <taxon>Eukaryota</taxon>
        <taxon>Viridiplantae</taxon>
        <taxon>Streptophyta</taxon>
        <taxon>Embryophyta</taxon>
        <taxon>Tracheophyta</taxon>
        <taxon>Spermatophyta</taxon>
        <taxon>Magnoliopsida</taxon>
        <taxon>Liliopsida</taxon>
        <taxon>Zingiberales</taxon>
        <taxon>Musaceae</taxon>
        <taxon>Ensete</taxon>
    </lineage>
</organism>
<evidence type="ECO:0000313" key="4">
    <source>
        <dbReference type="Proteomes" id="UP000287651"/>
    </source>
</evidence>
<proteinExistence type="predicted"/>
<dbReference type="AlphaFoldDB" id="A0A426YTI8"/>
<feature type="non-terminal residue" evidence="2">
    <location>
        <position position="1"/>
    </location>
</feature>
<feature type="compositionally biased region" description="Basic and acidic residues" evidence="1">
    <location>
        <begin position="110"/>
        <end position="128"/>
    </location>
</feature>
<feature type="compositionally biased region" description="Basic residues" evidence="1">
    <location>
        <begin position="129"/>
        <end position="142"/>
    </location>
</feature>
<gene>
    <name evidence="2" type="ORF">B296_00034743</name>
    <name evidence="3" type="ORF">BHM03_00032191</name>
</gene>